<dbReference type="GO" id="GO:0008453">
    <property type="term" value="F:alanine-glyoxylate transaminase activity"/>
    <property type="evidence" value="ECO:0007669"/>
    <property type="project" value="TreeGrafter"/>
</dbReference>
<dbReference type="GO" id="GO:0004760">
    <property type="term" value="F:L-serine-pyruvate transaminase activity"/>
    <property type="evidence" value="ECO:0007669"/>
    <property type="project" value="TreeGrafter"/>
</dbReference>
<proteinExistence type="inferred from homology"/>
<dbReference type="Pfam" id="PF00266">
    <property type="entry name" value="Aminotran_5"/>
    <property type="match status" value="1"/>
</dbReference>
<dbReference type="Gene3D" id="3.90.1150.10">
    <property type="entry name" value="Aspartate Aminotransferase, domain 1"/>
    <property type="match status" value="1"/>
</dbReference>
<dbReference type="AlphaFoldDB" id="A0AAN4VYN2"/>
<reference evidence="7 8" key="1">
    <citation type="submission" date="2021-12" db="EMBL/GenBank/DDBJ databases">
        <title>Genome sequencing of bacteria with rrn-lacking chromosome and rrn-plasmid.</title>
        <authorList>
            <person name="Anda M."/>
            <person name="Iwasaki W."/>
        </authorList>
    </citation>
    <scope>NUCLEOTIDE SEQUENCE [LARGE SCALE GENOMIC DNA]</scope>
    <source>
        <strain evidence="7 8">NBRC 15940</strain>
    </source>
</reference>
<keyword evidence="8" id="KW-1185">Reference proteome</keyword>
<dbReference type="InterPro" id="IPR024169">
    <property type="entry name" value="SP_NH2Trfase/AEP_transaminase"/>
</dbReference>
<dbReference type="PANTHER" id="PTHR21152:SF40">
    <property type="entry name" value="ALANINE--GLYOXYLATE AMINOTRANSFERASE"/>
    <property type="match status" value="1"/>
</dbReference>
<evidence type="ECO:0000313" key="7">
    <source>
        <dbReference type="EMBL" id="GJM61654.1"/>
    </source>
</evidence>
<gene>
    <name evidence="7" type="ORF">PEDI_22060</name>
</gene>
<evidence type="ECO:0000256" key="2">
    <source>
        <dbReference type="ARBA" id="ARBA00009236"/>
    </source>
</evidence>
<keyword evidence="7" id="KW-0808">Transferase</keyword>
<feature type="modified residue" description="N6-(pyridoxal phosphate)lysine" evidence="5">
    <location>
        <position position="188"/>
    </location>
</feature>
<protein>
    <submittedName>
        <fullName evidence="7">Aminotransferase</fullName>
    </submittedName>
</protein>
<evidence type="ECO:0000259" key="6">
    <source>
        <dbReference type="Pfam" id="PF00266"/>
    </source>
</evidence>
<sequence length="351" mass="39200">MISFYPGPSAVYPEIPLYVQQAYDEGILSMNHRSPEFIAISKELQKVIKEKLEIPQDYMVMYCSSATECWENIAQSFRSKKSLHFYNGAFGEKWANYQKLLLGNENVIEAPFGIEEAPALEKFTNAQADLLCLTQCETSNATQLPEGTLEQARSLYPEALVTIDATSALAGVQLPIALGDIWYASVQKCFGLPAGMAVIILSPKAQQLALANFEAAHYNHLGSMIRQMEAFQTPYTPNVLNIYLLLRTLQAAPPIGITSQRIRAQWQNWKTFLAQKGLKLLIKNEAVQSETVLAIQASPQKVTEIKQKAKAQGILLGNGYGKWKDDCFRIANFPAIPPEHIQKLITFLEQL</sequence>
<comment type="similarity">
    <text evidence="2">Belongs to the class-V pyridoxal-phosphate-dependent aminotransferase family.</text>
</comment>
<evidence type="ECO:0000256" key="3">
    <source>
        <dbReference type="ARBA" id="ARBA00022898"/>
    </source>
</evidence>
<evidence type="ECO:0000256" key="4">
    <source>
        <dbReference type="PIRSR" id="PIRSR000524-1"/>
    </source>
</evidence>
<keyword evidence="7" id="KW-0032">Aminotransferase</keyword>
<evidence type="ECO:0000313" key="8">
    <source>
        <dbReference type="Proteomes" id="UP001310022"/>
    </source>
</evidence>
<evidence type="ECO:0000256" key="1">
    <source>
        <dbReference type="ARBA" id="ARBA00001933"/>
    </source>
</evidence>
<accession>A0AAN4VYN2</accession>
<comment type="caution">
    <text evidence="7">The sequence shown here is derived from an EMBL/GenBank/DDBJ whole genome shotgun (WGS) entry which is preliminary data.</text>
</comment>
<dbReference type="PANTHER" id="PTHR21152">
    <property type="entry name" value="AMINOTRANSFERASE CLASS V"/>
    <property type="match status" value="1"/>
</dbReference>
<dbReference type="Gene3D" id="3.40.640.10">
    <property type="entry name" value="Type I PLP-dependent aspartate aminotransferase-like (Major domain)"/>
    <property type="match status" value="1"/>
</dbReference>
<dbReference type="InterPro" id="IPR015421">
    <property type="entry name" value="PyrdxlP-dep_Trfase_major"/>
</dbReference>
<name>A0AAN4VYN2_9BACT</name>
<dbReference type="RefSeq" id="WP_338237151.1">
    <property type="nucleotide sequence ID" value="NZ_BQKE01000001.1"/>
</dbReference>
<organism evidence="7 8">
    <name type="scientific">Persicobacter diffluens</name>
    <dbReference type="NCBI Taxonomy" id="981"/>
    <lineage>
        <taxon>Bacteria</taxon>
        <taxon>Pseudomonadati</taxon>
        <taxon>Bacteroidota</taxon>
        <taxon>Cytophagia</taxon>
        <taxon>Cytophagales</taxon>
        <taxon>Persicobacteraceae</taxon>
        <taxon>Persicobacter</taxon>
    </lineage>
</organism>
<dbReference type="Proteomes" id="UP001310022">
    <property type="component" value="Unassembled WGS sequence"/>
</dbReference>
<feature type="domain" description="Aminotransferase class V" evidence="6">
    <location>
        <begin position="8"/>
        <end position="317"/>
    </location>
</feature>
<comment type="cofactor">
    <cofactor evidence="1 5">
        <name>pyridoxal 5'-phosphate</name>
        <dbReference type="ChEBI" id="CHEBI:597326"/>
    </cofactor>
</comment>
<dbReference type="GO" id="GO:0019265">
    <property type="term" value="P:glycine biosynthetic process, by transamination of glyoxylate"/>
    <property type="evidence" value="ECO:0007669"/>
    <property type="project" value="TreeGrafter"/>
</dbReference>
<dbReference type="SUPFAM" id="SSF53383">
    <property type="entry name" value="PLP-dependent transferases"/>
    <property type="match status" value="1"/>
</dbReference>
<dbReference type="InterPro" id="IPR015422">
    <property type="entry name" value="PyrdxlP-dep_Trfase_small"/>
</dbReference>
<evidence type="ECO:0000256" key="5">
    <source>
        <dbReference type="PIRSR" id="PIRSR000524-50"/>
    </source>
</evidence>
<dbReference type="InterPro" id="IPR000192">
    <property type="entry name" value="Aminotrans_V_dom"/>
</dbReference>
<feature type="binding site" evidence="4">
    <location>
        <position position="329"/>
    </location>
    <ligand>
        <name>substrate</name>
    </ligand>
</feature>
<dbReference type="InterPro" id="IPR015424">
    <property type="entry name" value="PyrdxlP-dep_Trfase"/>
</dbReference>
<dbReference type="PIRSF" id="PIRSF000524">
    <property type="entry name" value="SPT"/>
    <property type="match status" value="1"/>
</dbReference>
<keyword evidence="3 5" id="KW-0663">Pyridoxal phosphate</keyword>
<dbReference type="EMBL" id="BQKE01000001">
    <property type="protein sequence ID" value="GJM61654.1"/>
    <property type="molecule type" value="Genomic_DNA"/>
</dbReference>